<feature type="binding site" evidence="6">
    <location>
        <position position="58"/>
    </location>
    <ligand>
        <name>FMN</name>
        <dbReference type="ChEBI" id="CHEBI:58210"/>
    </ligand>
</feature>
<dbReference type="PANTHER" id="PTHR30011:SF16">
    <property type="entry name" value="C2H2 FINGER DOMAIN TRANSCRIPTION FACTOR (EUROFUNG)-RELATED"/>
    <property type="match status" value="1"/>
</dbReference>
<keyword evidence="1 6" id="KW-0285">Flavoprotein</keyword>
<dbReference type="CDD" id="cd01095">
    <property type="entry name" value="Nitrilotriacetate_monoxgenase"/>
    <property type="match status" value="1"/>
</dbReference>
<gene>
    <name evidence="8" type="ORF">BN2156_01630</name>
</gene>
<evidence type="ECO:0000313" key="9">
    <source>
        <dbReference type="Proteomes" id="UP000199147"/>
    </source>
</evidence>
<dbReference type="NCBIfam" id="TIGR03860">
    <property type="entry name" value="FMN_nitrolo"/>
    <property type="match status" value="1"/>
</dbReference>
<dbReference type="Pfam" id="PF00296">
    <property type="entry name" value="Bac_luciferase"/>
    <property type="match status" value="1"/>
</dbReference>
<dbReference type="InterPro" id="IPR051260">
    <property type="entry name" value="Diverse_substr_monoxygenases"/>
</dbReference>
<feature type="binding site" evidence="6">
    <location>
        <position position="95"/>
    </location>
    <ligand>
        <name>FMN</name>
        <dbReference type="ChEBI" id="CHEBI:58210"/>
    </ligand>
</feature>
<keyword evidence="4 8" id="KW-0503">Monooxygenase</keyword>
<feature type="binding site" evidence="6">
    <location>
        <position position="149"/>
    </location>
    <ligand>
        <name>FMN</name>
        <dbReference type="ChEBI" id="CHEBI:58210"/>
    </ligand>
</feature>
<evidence type="ECO:0000256" key="1">
    <source>
        <dbReference type="ARBA" id="ARBA00022630"/>
    </source>
</evidence>
<dbReference type="PIRSF" id="PIRSF000337">
    <property type="entry name" value="NTA_MOA"/>
    <property type="match status" value="1"/>
</dbReference>
<organism evidence="8 9">
    <name type="scientific">Mycolicibacterium neworleansense</name>
    <dbReference type="NCBI Taxonomy" id="146018"/>
    <lineage>
        <taxon>Bacteria</taxon>
        <taxon>Bacillati</taxon>
        <taxon>Actinomycetota</taxon>
        <taxon>Actinomycetes</taxon>
        <taxon>Mycobacteriales</taxon>
        <taxon>Mycobacteriaceae</taxon>
        <taxon>Mycolicibacterium</taxon>
    </lineage>
</organism>
<dbReference type="PANTHER" id="PTHR30011">
    <property type="entry name" value="ALKANESULFONATE MONOOXYGENASE-RELATED"/>
    <property type="match status" value="1"/>
</dbReference>
<dbReference type="STRING" id="146018.BN2156_01630"/>
<dbReference type="Gene3D" id="3.20.20.30">
    <property type="entry name" value="Luciferase-like domain"/>
    <property type="match status" value="1"/>
</dbReference>
<dbReference type="InterPro" id="IPR011251">
    <property type="entry name" value="Luciferase-like_dom"/>
</dbReference>
<evidence type="ECO:0000259" key="7">
    <source>
        <dbReference type="Pfam" id="PF00296"/>
    </source>
</evidence>
<evidence type="ECO:0000256" key="3">
    <source>
        <dbReference type="ARBA" id="ARBA00023002"/>
    </source>
</evidence>
<keyword evidence="2 6" id="KW-0288">FMN</keyword>
<dbReference type="SUPFAM" id="SSF51679">
    <property type="entry name" value="Bacterial luciferase-like"/>
    <property type="match status" value="1"/>
</dbReference>
<evidence type="ECO:0000256" key="4">
    <source>
        <dbReference type="ARBA" id="ARBA00023033"/>
    </source>
</evidence>
<dbReference type="EMBL" id="CWKH01000001">
    <property type="protein sequence ID" value="CRZ14780.1"/>
    <property type="molecule type" value="Genomic_DNA"/>
</dbReference>
<evidence type="ECO:0000256" key="2">
    <source>
        <dbReference type="ARBA" id="ARBA00022643"/>
    </source>
</evidence>
<evidence type="ECO:0000313" key="8">
    <source>
        <dbReference type="EMBL" id="CRZ14780.1"/>
    </source>
</evidence>
<feature type="binding site" evidence="6">
    <location>
        <position position="205"/>
    </location>
    <ligand>
        <name>FMN</name>
        <dbReference type="ChEBI" id="CHEBI:58210"/>
    </ligand>
</feature>
<proteinExistence type="inferred from homology"/>
<dbReference type="InterPro" id="IPR016215">
    <property type="entry name" value="NTA_MOA"/>
</dbReference>
<comment type="similarity">
    <text evidence="5">Belongs to the NtaA/SnaA/DszA monooxygenase family.</text>
</comment>
<dbReference type="AlphaFoldDB" id="A0A0H5RL01"/>
<evidence type="ECO:0000256" key="5">
    <source>
        <dbReference type="ARBA" id="ARBA00033748"/>
    </source>
</evidence>
<keyword evidence="3" id="KW-0560">Oxidoreductase</keyword>
<name>A0A0H5RL01_9MYCO</name>
<reference evidence="9" key="1">
    <citation type="submission" date="2015-07" db="EMBL/GenBank/DDBJ databases">
        <authorList>
            <person name="Urmite Genomes"/>
        </authorList>
    </citation>
    <scope>NUCLEOTIDE SEQUENCE [LARGE SCALE GENOMIC DNA]</scope>
    <source>
        <strain evidence="9">type strain: ATCC 49404</strain>
    </source>
</reference>
<evidence type="ECO:0000256" key="6">
    <source>
        <dbReference type="PIRSR" id="PIRSR000337-1"/>
    </source>
</evidence>
<keyword evidence="9" id="KW-1185">Reference proteome</keyword>
<protein>
    <submittedName>
        <fullName evidence="8">Nitrilotriacetate monooxygenase component A</fullName>
    </submittedName>
</protein>
<dbReference type="GO" id="GO:0004497">
    <property type="term" value="F:monooxygenase activity"/>
    <property type="evidence" value="ECO:0007669"/>
    <property type="project" value="UniProtKB-KW"/>
</dbReference>
<dbReference type="GO" id="GO:0016705">
    <property type="term" value="F:oxidoreductase activity, acting on paired donors, with incorporation or reduction of molecular oxygen"/>
    <property type="evidence" value="ECO:0007669"/>
    <property type="project" value="InterPro"/>
</dbReference>
<sequence length="436" mass="47331">MTQAGQLILNVNVLNLGIHTGAWRRTSEPPTAFADPGYYVRMAKLAERGKLDALFLADGPALREHPALRPSQALEPTVILASVAAETEHLGLIGTLSSTFNDPVELAHRLLTLDRLSGGRLAWNIVTTYSVPAGANFGLADYPDRHVRYRRAAEFVDVVRALWRDAADLSGRGIDHHGEFFTVVGGLPQGPSRQGYPLLVQAGGSPQGRELAGRVADAVFSAELDLGAGIDHYRYVKDVAVAFGRRRGDVKILPGLITTIGSTKAEAERRFSEQNALLPPGHDLERLSQVLGEDLSDHPLDDPVPAHLLGEVADPAKFGASLGFRESVVRLIESRELTLRQAVREFSGAGHRVIVGSPVDVADTIERWFLAGAADGFNLMPDVFPDGLEIFVDEVVPLLQERGLFRTEYAESTLRERFTGRAHSSGVPTLVRARLA</sequence>
<dbReference type="Proteomes" id="UP000199147">
    <property type="component" value="Unassembled WGS sequence"/>
</dbReference>
<feature type="domain" description="Luciferase-like" evidence="7">
    <location>
        <begin position="23"/>
        <end position="301"/>
    </location>
</feature>
<accession>A0A0H5RL01</accession>
<dbReference type="InterPro" id="IPR036661">
    <property type="entry name" value="Luciferase-like_sf"/>
</dbReference>